<gene>
    <name evidence="2" type="ORF">PT85_16070</name>
</gene>
<dbReference type="InterPro" id="IPR000073">
    <property type="entry name" value="AB_hydrolase_1"/>
</dbReference>
<keyword evidence="3" id="KW-1185">Reference proteome</keyword>
<protein>
    <submittedName>
        <fullName evidence="2">Alpha/beta hydrolase</fullName>
    </submittedName>
</protein>
<dbReference type="Proteomes" id="UP000030980">
    <property type="component" value="Unassembled WGS sequence"/>
</dbReference>
<organism evidence="2 3">
    <name type="scientific">Pseudomonas flexibilis</name>
    <dbReference type="NCBI Taxonomy" id="706570"/>
    <lineage>
        <taxon>Bacteria</taxon>
        <taxon>Pseudomonadati</taxon>
        <taxon>Pseudomonadota</taxon>
        <taxon>Gammaproteobacteria</taxon>
        <taxon>Pseudomonadales</taxon>
        <taxon>Pseudomonadaceae</taxon>
        <taxon>Pseudomonas</taxon>
    </lineage>
</organism>
<reference evidence="2 3" key="1">
    <citation type="submission" date="2014-11" db="EMBL/GenBank/DDBJ databases">
        <title>Genome sequence of Pseudomonas tuomuerensis JCM 14085.</title>
        <authorList>
            <person name="Shin S.-K."/>
            <person name="Yi H."/>
        </authorList>
    </citation>
    <scope>NUCLEOTIDE SEQUENCE [LARGE SCALE GENOMIC DNA]</scope>
    <source>
        <strain evidence="2 3">JCM 14085</strain>
    </source>
</reference>
<dbReference type="SUPFAM" id="SSF53474">
    <property type="entry name" value="alpha/beta-Hydrolases"/>
    <property type="match status" value="1"/>
</dbReference>
<feature type="domain" description="AB hydrolase-1" evidence="1">
    <location>
        <begin position="39"/>
        <end position="272"/>
    </location>
</feature>
<dbReference type="InterPro" id="IPR017208">
    <property type="entry name" value="UCP037442_abhydr"/>
</dbReference>
<evidence type="ECO:0000259" key="1">
    <source>
        <dbReference type="Pfam" id="PF12697"/>
    </source>
</evidence>
<evidence type="ECO:0000313" key="2">
    <source>
        <dbReference type="EMBL" id="KHO63989.1"/>
    </source>
</evidence>
<dbReference type="PIRSF" id="PIRSF037442">
    <property type="entry name" value="UCP037442_abhydr"/>
    <property type="match status" value="1"/>
</dbReference>
<dbReference type="Pfam" id="PF12697">
    <property type="entry name" value="Abhydrolase_6"/>
    <property type="match status" value="1"/>
</dbReference>
<dbReference type="GO" id="GO:0016787">
    <property type="term" value="F:hydrolase activity"/>
    <property type="evidence" value="ECO:0007669"/>
    <property type="project" value="UniProtKB-KW"/>
</dbReference>
<dbReference type="STRING" id="706570.PT85_16070"/>
<dbReference type="EMBL" id="JTAK01000006">
    <property type="protein sequence ID" value="KHO63989.1"/>
    <property type="molecule type" value="Genomic_DNA"/>
</dbReference>
<dbReference type="AlphaFoldDB" id="A0A0B3BTJ4"/>
<evidence type="ECO:0000313" key="3">
    <source>
        <dbReference type="Proteomes" id="UP000030980"/>
    </source>
</evidence>
<dbReference type="Gene3D" id="3.40.50.1820">
    <property type="entry name" value="alpha/beta hydrolase"/>
    <property type="match status" value="1"/>
</dbReference>
<comment type="caution">
    <text evidence="2">The sequence shown here is derived from an EMBL/GenBank/DDBJ whole genome shotgun (WGS) entry which is preliminary data.</text>
</comment>
<accession>A0A0B3BTJ4</accession>
<dbReference type="OrthoDB" id="9785076at2"/>
<dbReference type="InterPro" id="IPR029058">
    <property type="entry name" value="AB_hydrolase_fold"/>
</dbReference>
<proteinExistence type="predicted"/>
<sequence>MNSCVDSAPRTETVTFNALDGYPLTGTRFAASGPLRGTLLVAGATGVPQGFYRRFAEYASGHGYAVLTFDYRGIGRSRPASLKGFEMEYLDWARLDLAAAVEQVDATQGPLFLVGHSFGGHAFGLLPSHTRFAGAYLFGTGAGWHGWMPLGERLKVMLMWNLIFPVLSAWKGYSPWKMLGLGEDLPMGVYRQWRRWCKFPRYFFDDPQMRGIEEPFATVRTPIVAANTLDDLWALPRSRDAFVQAYRNAPLQRRDIDPTPFGHIGHMGYFRPAAQPLWDEALDWFAQQA</sequence>
<dbReference type="RefSeq" id="WP_039607200.1">
    <property type="nucleotide sequence ID" value="NZ_FMUP01000004.1"/>
</dbReference>
<name>A0A0B3BTJ4_9PSED</name>
<keyword evidence="2" id="KW-0378">Hydrolase</keyword>